<reference evidence="2 6" key="1">
    <citation type="journal article" date="2015" name="Genome Announc.">
        <title>Complete genome sequences for 35 biothreat assay-relevant bacillus species.</title>
        <authorList>
            <person name="Johnson S.L."/>
            <person name="Daligault H.E."/>
            <person name="Davenport K.W."/>
            <person name="Jaissle J."/>
            <person name="Frey K.G."/>
            <person name="Ladner J.T."/>
            <person name="Broomall S.M."/>
            <person name="Bishop-Lilly K.A."/>
            <person name="Bruce D.C."/>
            <person name="Gibbons H.S."/>
            <person name="Coyne S.R."/>
            <person name="Lo C.C."/>
            <person name="Meincke L."/>
            <person name="Munk A.C."/>
            <person name="Koroleva G.I."/>
            <person name="Rosenzweig C.N."/>
            <person name="Palacios G.F."/>
            <person name="Redden C.L."/>
            <person name="Minogue T.D."/>
            <person name="Chain P.S."/>
        </authorList>
    </citation>
    <scope>NUCLEOTIDE SEQUENCE [LARGE SCALE GENOMIC DNA]</scope>
    <source>
        <strain evidence="2 6">HD1011</strain>
    </source>
</reference>
<reference evidence="5 8" key="3">
    <citation type="submission" date="2019-01" db="EMBL/GenBank/DDBJ databases">
        <title>Draft genome sequence of Bacillus sp. DPC6431.</title>
        <authorList>
            <person name="Arbulu S."/>
            <person name="Murphy K."/>
            <person name="O'Sullivan O."/>
            <person name="Rea M.C."/>
            <person name="Hill C."/>
            <person name="Ross R.P."/>
        </authorList>
    </citation>
    <scope>NUCLEOTIDE SEQUENCE [LARGE SCALE GENOMIC DNA]</scope>
    <source>
        <strain evidence="5 8">DPC6431</strain>
    </source>
</reference>
<evidence type="ECO:0000313" key="8">
    <source>
        <dbReference type="Proteomes" id="UP000297630"/>
    </source>
</evidence>
<dbReference type="SMR" id="A0A0B5X513"/>
<protein>
    <recommendedName>
        <fullName evidence="1">ESAT-6-like protein</fullName>
    </recommendedName>
</protein>
<dbReference type="Pfam" id="PF06013">
    <property type="entry name" value="WXG100"/>
    <property type="match status" value="1"/>
</dbReference>
<evidence type="ECO:0000313" key="6">
    <source>
        <dbReference type="Proteomes" id="UP000031876"/>
    </source>
</evidence>
<dbReference type="InterPro" id="IPR010310">
    <property type="entry name" value="T7SS_ESAT-6-like"/>
</dbReference>
<dbReference type="Gene3D" id="1.10.287.850">
    <property type="entry name" value="HP0062-like domain"/>
    <property type="match status" value="1"/>
</dbReference>
<dbReference type="EMBL" id="CP009335">
    <property type="protein sequence ID" value="AJG79244.1"/>
    <property type="molecule type" value="Genomic_DNA"/>
</dbReference>
<dbReference type="RefSeq" id="WP_000807831.1">
    <property type="nucleotide sequence ID" value="NZ_CP009335.1"/>
</dbReference>
<reference evidence="3 9" key="4">
    <citation type="submission" date="2020-05" db="EMBL/GenBank/DDBJ databases">
        <title>FDA dAtabase for Regulatory Grade micrObial Sequences (FDA-ARGOS): Supporting development and validation of Infectious Disease Dx tests.</title>
        <authorList>
            <person name="Nelson B."/>
            <person name="Plummer A."/>
            <person name="Tallon L."/>
            <person name="Sadzewicz L."/>
            <person name="Zhao X."/>
            <person name="Vavikolanu K."/>
            <person name="Mehta A."/>
            <person name="Aluvathingal J."/>
            <person name="Nadendla S."/>
            <person name="Myers T."/>
            <person name="Yan Y."/>
            <person name="Sichtig H."/>
        </authorList>
    </citation>
    <scope>NUCLEOTIDE SEQUENCE [LARGE SCALE GENOMIC DNA]</scope>
    <source>
        <strain evidence="3 9">FDAARGOS_795</strain>
    </source>
</reference>
<proteinExistence type="inferred from homology"/>
<evidence type="ECO:0000313" key="5">
    <source>
        <dbReference type="EMBL" id="TFF45411.1"/>
    </source>
</evidence>
<evidence type="ECO:0000313" key="4">
    <source>
        <dbReference type="EMBL" id="RVU65873.1"/>
    </source>
</evidence>
<dbReference type="KEGG" id="btw:BF38_3398"/>
<dbReference type="NCBIfam" id="TIGR03930">
    <property type="entry name" value="WXG100_ESAT6"/>
    <property type="match status" value="1"/>
</dbReference>
<dbReference type="Proteomes" id="UP000031876">
    <property type="component" value="Chromosome"/>
</dbReference>
<dbReference type="EMBL" id="LDER01000032">
    <property type="protein sequence ID" value="RVU65873.1"/>
    <property type="molecule type" value="Genomic_DNA"/>
</dbReference>
<evidence type="ECO:0000313" key="7">
    <source>
        <dbReference type="Proteomes" id="UP000286687"/>
    </source>
</evidence>
<dbReference type="AlphaFoldDB" id="A0A0B5X513"/>
<dbReference type="InterPro" id="IPR029013">
    <property type="entry name" value="HP0062-like_sf"/>
</dbReference>
<dbReference type="EMBL" id="SCLP01000008">
    <property type="protein sequence ID" value="TFF45411.1"/>
    <property type="molecule type" value="Genomic_DNA"/>
</dbReference>
<evidence type="ECO:0000313" key="9">
    <source>
        <dbReference type="Proteomes" id="UP000501107"/>
    </source>
</evidence>
<dbReference type="EMBL" id="CP053980">
    <property type="protein sequence ID" value="QKH27009.1"/>
    <property type="molecule type" value="Genomic_DNA"/>
</dbReference>
<accession>A0A0B5X513</accession>
<evidence type="ECO:0000256" key="1">
    <source>
        <dbReference type="RuleBase" id="RU362001"/>
    </source>
</evidence>
<evidence type="ECO:0000313" key="2">
    <source>
        <dbReference type="EMBL" id="AJG79244.1"/>
    </source>
</evidence>
<dbReference type="Proteomes" id="UP000286687">
    <property type="component" value="Unassembled WGS sequence"/>
</dbReference>
<name>A0A0B5X513_BACTU</name>
<dbReference type="SUPFAM" id="SSF158414">
    <property type="entry name" value="HP0062-like"/>
    <property type="match status" value="1"/>
</dbReference>
<dbReference type="Proteomes" id="UP000501107">
    <property type="component" value="Chromosome"/>
</dbReference>
<organism evidence="4 7">
    <name type="scientific">Bacillus thuringiensis</name>
    <dbReference type="NCBI Taxonomy" id="1428"/>
    <lineage>
        <taxon>Bacteria</taxon>
        <taxon>Bacillati</taxon>
        <taxon>Bacillota</taxon>
        <taxon>Bacilli</taxon>
        <taxon>Bacillales</taxon>
        <taxon>Bacillaceae</taxon>
        <taxon>Bacillus</taxon>
        <taxon>Bacillus cereus group</taxon>
    </lineage>
</organism>
<dbReference type="Proteomes" id="UP000297630">
    <property type="component" value="Unassembled WGS sequence"/>
</dbReference>
<comment type="similarity">
    <text evidence="1">Belongs to the WXG100 family.</text>
</comment>
<evidence type="ECO:0000313" key="3">
    <source>
        <dbReference type="EMBL" id="QKH27009.1"/>
    </source>
</evidence>
<sequence length="90" mass="10089">MAEIKITPEELERIAGNFKNAAGEAQSQINRLEGDINSLEGQWAGATQAKFRGEFIQSKQAMQQYIPILEGISTDLKRIADKFRNTDNAY</sequence>
<gene>
    <name evidence="2" type="ORF">BF38_3398</name>
    <name evidence="4" type="ORF">BM74_01385</name>
    <name evidence="5" type="ORF">EQ803_16970</name>
    <name evidence="3" type="ORF">FOC89_24695</name>
</gene>
<reference evidence="4 7" key="2">
    <citation type="submission" date="2018-01" db="EMBL/GenBank/DDBJ databases">
        <title>Complete genome sequence of G25-42.</title>
        <authorList>
            <person name="Zheng Z."/>
            <person name="Sun M."/>
        </authorList>
    </citation>
    <scope>NUCLEOTIDE SEQUENCE [LARGE SCALE GENOMIC DNA]</scope>
    <source>
        <strain evidence="4 7">G25-42</strain>
    </source>
</reference>
<dbReference type="GeneID" id="45022093"/>